<keyword evidence="1" id="KW-0812">Transmembrane</keyword>
<name>A0ABV2J853_9FIRM</name>
<evidence type="ECO:0000313" key="3">
    <source>
        <dbReference type="Proteomes" id="UP001549162"/>
    </source>
</evidence>
<feature type="transmembrane region" description="Helical" evidence="1">
    <location>
        <begin position="44"/>
        <end position="66"/>
    </location>
</feature>
<evidence type="ECO:0008006" key="4">
    <source>
        <dbReference type="Google" id="ProtNLM"/>
    </source>
</evidence>
<keyword evidence="1" id="KW-0472">Membrane</keyword>
<dbReference type="Proteomes" id="UP001549162">
    <property type="component" value="Unassembled WGS sequence"/>
</dbReference>
<dbReference type="RefSeq" id="WP_354367033.1">
    <property type="nucleotide sequence ID" value="NZ_JBEPMA010000002.1"/>
</dbReference>
<accession>A0ABV2J853</accession>
<reference evidence="2 3" key="1">
    <citation type="submission" date="2024-06" db="EMBL/GenBank/DDBJ databases">
        <title>Genomic Encyclopedia of Type Strains, Phase IV (KMG-IV): sequencing the most valuable type-strain genomes for metagenomic binning, comparative biology and taxonomic classification.</title>
        <authorList>
            <person name="Goeker M."/>
        </authorList>
    </citation>
    <scope>NUCLEOTIDE SEQUENCE [LARGE SCALE GENOMIC DNA]</scope>
    <source>
        <strain evidence="2 3">DSM 21460</strain>
    </source>
</reference>
<feature type="transmembrane region" description="Helical" evidence="1">
    <location>
        <begin position="103"/>
        <end position="123"/>
    </location>
</feature>
<comment type="caution">
    <text evidence="2">The sequence shown here is derived from an EMBL/GenBank/DDBJ whole genome shotgun (WGS) entry which is preliminary data.</text>
</comment>
<gene>
    <name evidence="2" type="ORF">ABID14_000590</name>
</gene>
<feature type="transmembrane region" description="Helical" evidence="1">
    <location>
        <begin position="186"/>
        <end position="208"/>
    </location>
</feature>
<evidence type="ECO:0000313" key="2">
    <source>
        <dbReference type="EMBL" id="MET3616965.1"/>
    </source>
</evidence>
<keyword evidence="1" id="KW-1133">Transmembrane helix</keyword>
<feature type="transmembrane region" description="Helical" evidence="1">
    <location>
        <begin position="151"/>
        <end position="174"/>
    </location>
</feature>
<feature type="transmembrane region" description="Helical" evidence="1">
    <location>
        <begin position="228"/>
        <end position="247"/>
    </location>
</feature>
<evidence type="ECO:0000256" key="1">
    <source>
        <dbReference type="SAM" id="Phobius"/>
    </source>
</evidence>
<organism evidence="2 3">
    <name type="scientific">Peptoniphilus olsenii</name>
    <dbReference type="NCBI Taxonomy" id="411570"/>
    <lineage>
        <taxon>Bacteria</taxon>
        <taxon>Bacillati</taxon>
        <taxon>Bacillota</taxon>
        <taxon>Tissierellia</taxon>
        <taxon>Tissierellales</taxon>
        <taxon>Peptoniphilaceae</taxon>
        <taxon>Peptoniphilus</taxon>
    </lineage>
</organism>
<keyword evidence="3" id="KW-1185">Reference proteome</keyword>
<feature type="transmembrane region" description="Helical" evidence="1">
    <location>
        <begin position="15"/>
        <end position="32"/>
    </location>
</feature>
<sequence length="256" mass="28673">MGKLLSYQLKSHFKQNWFLVAMPILLVLANIFTETILSYSKAEIAAGFIMIGIIIVYAAAAITVIVSDYNRFYGKEALFYNSLPVSAGGVTAARFFNYLILWIIHSLILFANIVFFVMINLYLGKGNVGAEINLLFKEIVKYLSNYTPSQIMGAIILLVLFFTYSIGKVMFAISISGEKRFNRLDFGGAVLAYIIITAITNSIALPIIDRISTNYFDIEVLNATILNMPMVIIYSIISIIFILGTYYEHKSRISVS</sequence>
<proteinExistence type="predicted"/>
<protein>
    <recommendedName>
        <fullName evidence="4">ABC transporter permease</fullName>
    </recommendedName>
</protein>
<dbReference type="EMBL" id="JBEPMA010000002">
    <property type="protein sequence ID" value="MET3616965.1"/>
    <property type="molecule type" value="Genomic_DNA"/>
</dbReference>